<dbReference type="PROSITE" id="PS00041">
    <property type="entry name" value="HTH_ARAC_FAMILY_1"/>
    <property type="match status" value="1"/>
</dbReference>
<reference evidence="6 7" key="1">
    <citation type="submission" date="2014-04" db="EMBL/GenBank/DDBJ databases">
        <title>Aquimarina sp. 22II-S11-z7 Genome Sequencing.</title>
        <authorList>
            <person name="Lai Q."/>
        </authorList>
    </citation>
    <scope>NUCLEOTIDE SEQUENCE [LARGE SCALE GENOMIC DNA]</scope>
    <source>
        <strain evidence="6 7">22II-S11-z7</strain>
    </source>
</reference>
<dbReference type="Proteomes" id="UP000023541">
    <property type="component" value="Unassembled WGS sequence"/>
</dbReference>
<evidence type="ECO:0000313" key="7">
    <source>
        <dbReference type="Proteomes" id="UP000023541"/>
    </source>
</evidence>
<feature type="transmembrane region" description="Helical" evidence="4">
    <location>
        <begin position="178"/>
        <end position="201"/>
    </location>
</feature>
<organism evidence="6 7">
    <name type="scientific">Aquimarina atlantica</name>
    <dbReference type="NCBI Taxonomy" id="1317122"/>
    <lineage>
        <taxon>Bacteria</taxon>
        <taxon>Pseudomonadati</taxon>
        <taxon>Bacteroidota</taxon>
        <taxon>Flavobacteriia</taxon>
        <taxon>Flavobacteriales</taxon>
        <taxon>Flavobacteriaceae</taxon>
        <taxon>Aquimarina</taxon>
    </lineage>
</organism>
<dbReference type="PROSITE" id="PS01124">
    <property type="entry name" value="HTH_ARAC_FAMILY_2"/>
    <property type="match status" value="1"/>
</dbReference>
<proteinExistence type="predicted"/>
<keyword evidence="4" id="KW-1133">Transmembrane helix</keyword>
<comment type="caution">
    <text evidence="6">The sequence shown here is derived from an EMBL/GenBank/DDBJ whole genome shotgun (WGS) entry which is preliminary data.</text>
</comment>
<keyword evidence="4" id="KW-0472">Membrane</keyword>
<dbReference type="InterPro" id="IPR018060">
    <property type="entry name" value="HTH_AraC"/>
</dbReference>
<name>A0A023BNM3_9FLAO</name>
<keyword evidence="3" id="KW-0804">Transcription</keyword>
<keyword evidence="2" id="KW-0238">DNA-binding</keyword>
<dbReference type="EMBL" id="AQRA01000012">
    <property type="protein sequence ID" value="EZH71680.1"/>
    <property type="molecule type" value="Genomic_DNA"/>
</dbReference>
<evidence type="ECO:0000256" key="4">
    <source>
        <dbReference type="SAM" id="Phobius"/>
    </source>
</evidence>
<evidence type="ECO:0000313" key="6">
    <source>
        <dbReference type="EMBL" id="EZH71680.1"/>
    </source>
</evidence>
<dbReference type="SMART" id="SM00342">
    <property type="entry name" value="HTH_ARAC"/>
    <property type="match status" value="1"/>
</dbReference>
<dbReference type="GO" id="GO:0003700">
    <property type="term" value="F:DNA-binding transcription factor activity"/>
    <property type="evidence" value="ECO:0007669"/>
    <property type="project" value="InterPro"/>
</dbReference>
<dbReference type="GO" id="GO:0043565">
    <property type="term" value="F:sequence-specific DNA binding"/>
    <property type="evidence" value="ECO:0007669"/>
    <property type="project" value="InterPro"/>
</dbReference>
<gene>
    <name evidence="6" type="ORF">ATO12_05820</name>
</gene>
<dbReference type="Gene3D" id="1.10.10.60">
    <property type="entry name" value="Homeodomain-like"/>
    <property type="match status" value="1"/>
</dbReference>
<dbReference type="InterPro" id="IPR009057">
    <property type="entry name" value="Homeodomain-like_sf"/>
</dbReference>
<keyword evidence="1" id="KW-0805">Transcription regulation</keyword>
<dbReference type="PANTHER" id="PTHR43280">
    <property type="entry name" value="ARAC-FAMILY TRANSCRIPTIONAL REGULATOR"/>
    <property type="match status" value="1"/>
</dbReference>
<dbReference type="InterPro" id="IPR018062">
    <property type="entry name" value="HTH_AraC-typ_CS"/>
</dbReference>
<feature type="transmembrane region" description="Helical" evidence="4">
    <location>
        <begin position="320"/>
        <end position="341"/>
    </location>
</feature>
<evidence type="ECO:0000256" key="1">
    <source>
        <dbReference type="ARBA" id="ARBA00023015"/>
    </source>
</evidence>
<dbReference type="PANTHER" id="PTHR43280:SF29">
    <property type="entry name" value="ARAC-FAMILY TRANSCRIPTIONAL REGULATOR"/>
    <property type="match status" value="1"/>
</dbReference>
<evidence type="ECO:0000256" key="3">
    <source>
        <dbReference type="ARBA" id="ARBA00023163"/>
    </source>
</evidence>
<feature type="transmembrane region" description="Helical" evidence="4">
    <location>
        <begin position="213"/>
        <end position="233"/>
    </location>
</feature>
<protein>
    <recommendedName>
        <fullName evidence="5">HTH araC/xylS-type domain-containing protein</fullName>
    </recommendedName>
</protein>
<dbReference type="Pfam" id="PF12833">
    <property type="entry name" value="HTH_18"/>
    <property type="match status" value="1"/>
</dbReference>
<keyword evidence="4" id="KW-0812">Transmembrane</keyword>
<dbReference type="eggNOG" id="COG2207">
    <property type="taxonomic scope" value="Bacteria"/>
</dbReference>
<feature type="transmembrane region" description="Helical" evidence="4">
    <location>
        <begin position="152"/>
        <end position="172"/>
    </location>
</feature>
<evidence type="ECO:0000259" key="5">
    <source>
        <dbReference type="PROSITE" id="PS01124"/>
    </source>
</evidence>
<dbReference type="STRING" id="1317122.ATO12_05820"/>
<evidence type="ECO:0000256" key="2">
    <source>
        <dbReference type="ARBA" id="ARBA00023125"/>
    </source>
</evidence>
<sequence length="493" mass="58096">MFIPLKGYCFFIETNERNEDGNSYKLLFSKDQFSNRSDSVYTTEADQDMAQEKITDSTAIFKEWAFSYAKIDQPKLACEFIEKYIKATLDVNFVDHSNFDQISTSEPYKQLAGRYLKQFDWLALFCFYISFVGFFIAIVLNFRKGTDKTASLLMSIFVLLNSCFMAHLGLYFMNYEYYWPHTLFMFSTFGLLYGPIIYFYFKRASQNYKFKRLDLLHLMPTIFLVILLLPVYLLPAEEKLRMVIHYERPYLTLISVSKLLSLLIYGVLMVMVYVRKDKKRLHFSKQLLNWQRNIMIFCAVYILSYAVYAFLNILHLGSGFLFNVQVVSLAVMVLYISYSAFVQPSLFGKLRIVKSEDEKEEKIPENKNSKYEKSGLTPSLSLELKVKLLYLLKEEKIYKQNDITLHKVSLLLDTTRHNTSQIINEHFGLNFFELINKYRIEEAKEILKGERYKGFNIIDVAYEVGFNNKVTFNKSFKKYNQITPSEYLKRFVA</sequence>
<feature type="transmembrane region" description="Helical" evidence="4">
    <location>
        <begin position="253"/>
        <end position="274"/>
    </location>
</feature>
<feature type="transmembrane region" description="Helical" evidence="4">
    <location>
        <begin position="121"/>
        <end position="140"/>
    </location>
</feature>
<dbReference type="AlphaFoldDB" id="A0A023BNM3"/>
<dbReference type="SUPFAM" id="SSF46689">
    <property type="entry name" value="Homeodomain-like"/>
    <property type="match status" value="1"/>
</dbReference>
<feature type="transmembrane region" description="Helical" evidence="4">
    <location>
        <begin position="294"/>
        <end position="314"/>
    </location>
</feature>
<keyword evidence="7" id="KW-1185">Reference proteome</keyword>
<accession>A0A023BNM3</accession>
<feature type="domain" description="HTH araC/xylS-type" evidence="5">
    <location>
        <begin position="387"/>
        <end position="490"/>
    </location>
</feature>